<sequence>MAIKYSVADKELFIQIIGNYPILENKRTDANHIEKKRNAWEKITVDFNAATSEKRTMTQLKRLWDKMKRARKAELAQERRDLLATGGGPPPVPPPPQPVIDDLVPHIAFEVDVTDDSDGVNLNKIEDMHPLGTAVDSSSGQNTSPLPPVIVMEQGMQPSGTAFASSSSQTTPRLPPVIVLEQDKPCVSTSMRKVSPVSSQGIKRLGKTIPREEIKNKQITELTEARLALIKKEEQQMDELHKIRLEEAIYRKEAARLQMLQEELKLKQLQNEN</sequence>
<dbReference type="AlphaFoldDB" id="A0A6J2YAP7"/>
<gene>
    <name evidence="8" type="primary">LOC115886060</name>
</gene>
<dbReference type="GeneID" id="115886060"/>
<dbReference type="KEGG" id="soy:115886060"/>
<accession>A0A6J2YAP7</accession>
<dbReference type="InterPro" id="IPR028002">
    <property type="entry name" value="Myb_DNA-bind_5"/>
</dbReference>
<dbReference type="InParanoid" id="A0A6J2YAP7"/>
<evidence type="ECO:0000256" key="5">
    <source>
        <dbReference type="ARBA" id="ARBA00025466"/>
    </source>
</evidence>
<comment type="subunit">
    <text evidence="1">Self-associates forming complexes of several hundred monomers.</text>
</comment>
<protein>
    <recommendedName>
        <fullName evidence="2">Regulatory protein zeste</fullName>
    </recommendedName>
</protein>
<name>A0A6J2YAP7_SITOR</name>
<dbReference type="OrthoDB" id="6764672at2759"/>
<organism evidence="7 8">
    <name type="scientific">Sitophilus oryzae</name>
    <name type="common">Rice weevil</name>
    <name type="synonym">Curculio oryzae</name>
    <dbReference type="NCBI Taxonomy" id="7048"/>
    <lineage>
        <taxon>Eukaryota</taxon>
        <taxon>Metazoa</taxon>
        <taxon>Ecdysozoa</taxon>
        <taxon>Arthropoda</taxon>
        <taxon>Hexapoda</taxon>
        <taxon>Insecta</taxon>
        <taxon>Pterygota</taxon>
        <taxon>Neoptera</taxon>
        <taxon>Endopterygota</taxon>
        <taxon>Coleoptera</taxon>
        <taxon>Polyphaga</taxon>
        <taxon>Cucujiformia</taxon>
        <taxon>Curculionidae</taxon>
        <taxon>Dryophthorinae</taxon>
        <taxon>Sitophilus</taxon>
    </lineage>
</organism>
<evidence type="ECO:0000256" key="1">
    <source>
        <dbReference type="ARBA" id="ARBA00011764"/>
    </source>
</evidence>
<evidence type="ECO:0000313" key="8">
    <source>
        <dbReference type="RefSeq" id="XP_030760948.1"/>
    </source>
</evidence>
<dbReference type="Proteomes" id="UP000504635">
    <property type="component" value="Unplaced"/>
</dbReference>
<comment type="function">
    <text evidence="5">Involved in transvection phenomena (= synapsis-dependent gene expression), where the synaptic pairing of chromosomes carrying genes with which zeste interacts influences the expression of these genes. Zeste binds to DNA and stimulates transcription from a nearby promoter.</text>
</comment>
<feature type="domain" description="Myb/SANT-like DNA-binding" evidence="6">
    <location>
        <begin position="5"/>
        <end position="77"/>
    </location>
</feature>
<proteinExistence type="predicted"/>
<dbReference type="Pfam" id="PF13873">
    <property type="entry name" value="Myb_DNA-bind_5"/>
    <property type="match status" value="1"/>
</dbReference>
<reference evidence="8" key="1">
    <citation type="submission" date="2025-08" db="UniProtKB">
        <authorList>
            <consortium name="RefSeq"/>
        </authorList>
    </citation>
    <scope>IDENTIFICATION</scope>
    <source>
        <tissue evidence="8">Gonads</tissue>
    </source>
</reference>
<dbReference type="PANTHER" id="PTHR21411:SF0">
    <property type="entry name" value="REGULATORY PROTEIN ZESTE"/>
    <property type="match status" value="1"/>
</dbReference>
<evidence type="ECO:0000256" key="3">
    <source>
        <dbReference type="ARBA" id="ARBA00023015"/>
    </source>
</evidence>
<evidence type="ECO:0000256" key="4">
    <source>
        <dbReference type="ARBA" id="ARBA00023163"/>
    </source>
</evidence>
<dbReference type="PANTHER" id="PTHR21411">
    <property type="entry name" value="APONTIC"/>
    <property type="match status" value="1"/>
</dbReference>
<keyword evidence="3" id="KW-0805">Transcription regulation</keyword>
<evidence type="ECO:0000259" key="6">
    <source>
        <dbReference type="Pfam" id="PF13873"/>
    </source>
</evidence>
<keyword evidence="7" id="KW-1185">Reference proteome</keyword>
<evidence type="ECO:0000256" key="2">
    <source>
        <dbReference type="ARBA" id="ARBA00016807"/>
    </source>
</evidence>
<dbReference type="RefSeq" id="XP_030760948.1">
    <property type="nucleotide sequence ID" value="XM_030905088.1"/>
</dbReference>
<evidence type="ECO:0000313" key="7">
    <source>
        <dbReference type="Proteomes" id="UP000504635"/>
    </source>
</evidence>
<keyword evidence="4" id="KW-0804">Transcription</keyword>